<dbReference type="Proteomes" id="UP001593940">
    <property type="component" value="Unassembled WGS sequence"/>
</dbReference>
<reference evidence="2 3" key="1">
    <citation type="submission" date="2024-09" db="EMBL/GenBank/DDBJ databases">
        <title>Nodulacao em especies de Leguminosae Basais da Amazonia e Caracterizacao dos Rizobios e Bacterias Associadas aos Nodulos.</title>
        <authorList>
            <person name="Jambeiro I.C.A."/>
            <person name="Lopes I.S."/>
            <person name="Aguiar E.R.G.R."/>
            <person name="Santos A.F.J."/>
            <person name="Dos Santos J.M.F."/>
            <person name="Gross E."/>
        </authorList>
    </citation>
    <scope>NUCLEOTIDE SEQUENCE [LARGE SCALE GENOMIC DNA]</scope>
    <source>
        <strain evidence="2 3">BRUESC1165</strain>
    </source>
</reference>
<sequence length="125" mass="13193">MQRALLASLIALAASACAYRPEPTELVKIVDSPVDVRACTRLGEVSPVTPTTPGTHAQVNVGFGVTLGRSTFGRATDDMLQAAVALGATHLYLQQVSQDWSLVRGIAYRCGSGVIRREAVIQAKG</sequence>
<organism evidence="2 3">
    <name type="scientific">Microvirga arabica</name>
    <dbReference type="NCBI Taxonomy" id="1128671"/>
    <lineage>
        <taxon>Bacteria</taxon>
        <taxon>Pseudomonadati</taxon>
        <taxon>Pseudomonadota</taxon>
        <taxon>Alphaproteobacteria</taxon>
        <taxon>Hyphomicrobiales</taxon>
        <taxon>Methylobacteriaceae</taxon>
        <taxon>Microvirga</taxon>
    </lineage>
</organism>
<dbReference type="PROSITE" id="PS51257">
    <property type="entry name" value="PROKAR_LIPOPROTEIN"/>
    <property type="match status" value="1"/>
</dbReference>
<protein>
    <recommendedName>
        <fullName evidence="4">Lipoprotein</fullName>
    </recommendedName>
</protein>
<keyword evidence="3" id="KW-1185">Reference proteome</keyword>
<feature type="chain" id="PRO_5045572965" description="Lipoprotein" evidence="1">
    <location>
        <begin position="19"/>
        <end position="125"/>
    </location>
</feature>
<comment type="caution">
    <text evidence="2">The sequence shown here is derived from an EMBL/GenBank/DDBJ whole genome shotgun (WGS) entry which is preliminary data.</text>
</comment>
<evidence type="ECO:0008006" key="4">
    <source>
        <dbReference type="Google" id="ProtNLM"/>
    </source>
</evidence>
<evidence type="ECO:0000313" key="3">
    <source>
        <dbReference type="Proteomes" id="UP001593940"/>
    </source>
</evidence>
<proteinExistence type="predicted"/>
<dbReference type="EMBL" id="JBHOMY010000120">
    <property type="protein sequence ID" value="MFC1460080.1"/>
    <property type="molecule type" value="Genomic_DNA"/>
</dbReference>
<keyword evidence="1" id="KW-0732">Signal</keyword>
<gene>
    <name evidence="2" type="ORF">ACETIH_25925</name>
</gene>
<evidence type="ECO:0000313" key="2">
    <source>
        <dbReference type="EMBL" id="MFC1460080.1"/>
    </source>
</evidence>
<name>A0ABV6YFN9_9HYPH</name>
<feature type="signal peptide" evidence="1">
    <location>
        <begin position="1"/>
        <end position="18"/>
    </location>
</feature>
<evidence type="ECO:0000256" key="1">
    <source>
        <dbReference type="SAM" id="SignalP"/>
    </source>
</evidence>
<dbReference type="RefSeq" id="WP_203271273.1">
    <property type="nucleotide sequence ID" value="NZ_JAFBID010000010.1"/>
</dbReference>
<accession>A0ABV6YFN9</accession>